<dbReference type="GO" id="GO:0016874">
    <property type="term" value="F:ligase activity"/>
    <property type="evidence" value="ECO:0007669"/>
    <property type="project" value="UniProtKB-KW"/>
</dbReference>
<evidence type="ECO:0000313" key="2">
    <source>
        <dbReference type="Proteomes" id="UP000001191"/>
    </source>
</evidence>
<dbReference type="Proteomes" id="UP000001191">
    <property type="component" value="Chromosome"/>
</dbReference>
<reference evidence="1 2" key="2">
    <citation type="journal article" date="2013" name="Plant Physiol.">
        <title>A Nostoc punctiforme Sugar Transporter Necessary to Establish a Cyanobacterium-Plant Symbiosis.</title>
        <authorList>
            <person name="Ekman M."/>
            <person name="Picossi S."/>
            <person name="Campbell E.L."/>
            <person name="Meeks J.C."/>
            <person name="Flores E."/>
        </authorList>
    </citation>
    <scope>NUCLEOTIDE SEQUENCE [LARGE SCALE GENOMIC DNA]</scope>
    <source>
        <strain evidence="2">ATCC 29133 / PCC 73102</strain>
    </source>
</reference>
<gene>
    <name evidence="1" type="ordered locus">Npun_R6296</name>
</gene>
<name>B2IX38_NOSP7</name>
<organism evidence="1 2">
    <name type="scientific">Nostoc punctiforme (strain ATCC 29133 / PCC 73102)</name>
    <dbReference type="NCBI Taxonomy" id="63737"/>
    <lineage>
        <taxon>Bacteria</taxon>
        <taxon>Bacillati</taxon>
        <taxon>Cyanobacteriota</taxon>
        <taxon>Cyanophyceae</taxon>
        <taxon>Nostocales</taxon>
        <taxon>Nostocaceae</taxon>
        <taxon>Nostoc</taxon>
    </lineage>
</organism>
<dbReference type="RefSeq" id="WP_012412512.1">
    <property type="nucleotide sequence ID" value="NC_010628.1"/>
</dbReference>
<protein>
    <submittedName>
        <fullName evidence="1">2'-5' RNA ligase</fullName>
    </submittedName>
</protein>
<dbReference type="AlphaFoldDB" id="B2IX38"/>
<dbReference type="EMBL" id="CP001037">
    <property type="protein sequence ID" value="ACC84573.1"/>
    <property type="molecule type" value="Genomic_DNA"/>
</dbReference>
<dbReference type="InterPro" id="IPR009097">
    <property type="entry name" value="Cyclic_Pdiesterase"/>
</dbReference>
<dbReference type="PANTHER" id="PTHR40037">
    <property type="entry name" value="PHOSPHOESTERASE YJCG-RELATED"/>
    <property type="match status" value="1"/>
</dbReference>
<dbReference type="Gene3D" id="3.90.1140.10">
    <property type="entry name" value="Cyclic phosphodiesterase"/>
    <property type="match status" value="1"/>
</dbReference>
<dbReference type="HOGENOM" id="CLU_100550_0_0_3"/>
<dbReference type="EnsemblBacteria" id="ACC84573">
    <property type="protein sequence ID" value="ACC84573"/>
    <property type="gene ID" value="Npun_R6296"/>
</dbReference>
<dbReference type="SUPFAM" id="SSF55144">
    <property type="entry name" value="LigT-like"/>
    <property type="match status" value="1"/>
</dbReference>
<dbReference type="KEGG" id="npu:Npun_R6296"/>
<dbReference type="PANTHER" id="PTHR40037:SF1">
    <property type="entry name" value="PHOSPHOESTERASE SAOUHSC_00951-RELATED"/>
    <property type="match status" value="1"/>
</dbReference>
<dbReference type="OrthoDB" id="1524661at2"/>
<sequence>MPYALVYYPNINTQQINKIRQKYDPQFYLIEPHITLIFPLLGFIGEDRLTIHIKNILSAWKIFPIHLQGFQKSWDEYLFLTVQEGKENAIKLHNDLYTGILAEYCRENTAFVPHLTLGVFSKNRVQYLQALEEAQQLDLDYCCMVEKLNLLKITDVNRQIVWNQEYILPS</sequence>
<reference evidence="2" key="1">
    <citation type="submission" date="2008-04" db="EMBL/GenBank/DDBJ databases">
        <title>Complete sequence of chromosome of Nostoc punctiforme ATCC 29133.</title>
        <authorList>
            <consortium name="US DOE Joint Genome Institute"/>
            <person name="Copeland A."/>
            <person name="Lucas S."/>
            <person name="Lapidus A."/>
            <person name="Glavina del Rio T."/>
            <person name="Dalin E."/>
            <person name="Tice H."/>
            <person name="Pitluck S."/>
            <person name="Chain P."/>
            <person name="Malfatti S."/>
            <person name="Shin M."/>
            <person name="Vergez L."/>
            <person name="Schmutz J."/>
            <person name="Larimer F."/>
            <person name="Land M."/>
            <person name="Hauser L."/>
            <person name="Kyrpides N."/>
            <person name="Kim E."/>
            <person name="Meeks J.C."/>
            <person name="Elhai J."/>
            <person name="Campbell E.L."/>
            <person name="Thiel T."/>
            <person name="Longmire J."/>
            <person name="Potts M."/>
            <person name="Atlas R."/>
        </authorList>
    </citation>
    <scope>NUCLEOTIDE SEQUENCE [LARGE SCALE GENOMIC DNA]</scope>
    <source>
        <strain evidence="2">ATCC 29133 / PCC 73102</strain>
    </source>
</reference>
<evidence type="ECO:0000313" key="1">
    <source>
        <dbReference type="EMBL" id="ACC84573.1"/>
    </source>
</evidence>
<accession>B2IX38</accession>
<keyword evidence="2" id="KW-1185">Reference proteome</keyword>
<dbReference type="eggNOG" id="COG1514">
    <property type="taxonomic scope" value="Bacteria"/>
</dbReference>
<keyword evidence="1" id="KW-0436">Ligase</keyword>
<proteinExistence type="predicted"/>
<dbReference type="Pfam" id="PF13563">
    <property type="entry name" value="2_5_RNA_ligase2"/>
    <property type="match status" value="1"/>
</dbReference>
<dbReference type="InterPro" id="IPR050580">
    <property type="entry name" value="2H_phosphoesterase_YjcG-like"/>
</dbReference>
<dbReference type="STRING" id="63737.Npun_R6296"/>